<keyword evidence="4" id="KW-0378">Hydrolase</keyword>
<evidence type="ECO:0000256" key="7">
    <source>
        <dbReference type="SAM" id="MobiDB-lite"/>
    </source>
</evidence>
<evidence type="ECO:0000256" key="2">
    <source>
        <dbReference type="ARBA" id="ARBA00022475"/>
    </source>
</evidence>
<evidence type="ECO:0000313" key="10">
    <source>
        <dbReference type="EMBL" id="MBB6474262.1"/>
    </source>
</evidence>
<feature type="compositionally biased region" description="Basic and acidic residues" evidence="7">
    <location>
        <begin position="1"/>
        <end position="10"/>
    </location>
</feature>
<keyword evidence="3 8" id="KW-0812">Transmembrane</keyword>
<comment type="caution">
    <text evidence="10">The sequence shown here is derived from an EMBL/GenBank/DDBJ whole genome shotgun (WGS) entry which is preliminary data.</text>
</comment>
<dbReference type="GO" id="GO:0005886">
    <property type="term" value="C:plasma membrane"/>
    <property type="evidence" value="ECO:0007669"/>
    <property type="project" value="UniProtKB-SubCell"/>
</dbReference>
<dbReference type="Pfam" id="PF01569">
    <property type="entry name" value="PAP2"/>
    <property type="match status" value="1"/>
</dbReference>
<evidence type="ECO:0000313" key="11">
    <source>
        <dbReference type="Proteomes" id="UP000555564"/>
    </source>
</evidence>
<dbReference type="AlphaFoldDB" id="A0A7X0IFH2"/>
<dbReference type="InterPro" id="IPR036938">
    <property type="entry name" value="PAP2/HPO_sf"/>
</dbReference>
<reference evidence="10 11" key="1">
    <citation type="submission" date="2020-08" db="EMBL/GenBank/DDBJ databases">
        <title>Sequencing the genomes of 1000 actinobacteria strains.</title>
        <authorList>
            <person name="Klenk H.-P."/>
        </authorList>
    </citation>
    <scope>NUCLEOTIDE SEQUENCE [LARGE SCALE GENOMIC DNA]</scope>
    <source>
        <strain evidence="10 11">DSM 44936</strain>
    </source>
</reference>
<feature type="compositionally biased region" description="Low complexity" evidence="7">
    <location>
        <begin position="13"/>
        <end position="25"/>
    </location>
</feature>
<evidence type="ECO:0000256" key="4">
    <source>
        <dbReference type="ARBA" id="ARBA00022801"/>
    </source>
</evidence>
<gene>
    <name evidence="10" type="ORF">BJ992_003693</name>
</gene>
<dbReference type="SUPFAM" id="SSF48317">
    <property type="entry name" value="Acid phosphatase/Vanadium-dependent haloperoxidase"/>
    <property type="match status" value="1"/>
</dbReference>
<feature type="region of interest" description="Disordered" evidence="7">
    <location>
        <begin position="1"/>
        <end position="25"/>
    </location>
</feature>
<name>A0A7X0IFH2_9ACTN</name>
<dbReference type="SMART" id="SM00014">
    <property type="entry name" value="acidPPc"/>
    <property type="match status" value="1"/>
</dbReference>
<feature type="transmembrane region" description="Helical" evidence="8">
    <location>
        <begin position="203"/>
        <end position="221"/>
    </location>
</feature>
<evidence type="ECO:0000256" key="6">
    <source>
        <dbReference type="ARBA" id="ARBA00023136"/>
    </source>
</evidence>
<comment type="subcellular location">
    <subcellularLocation>
        <location evidence="1">Cell membrane</location>
        <topology evidence="1">Multi-pass membrane protein</topology>
    </subcellularLocation>
</comment>
<protein>
    <submittedName>
        <fullName evidence="10">Membrane-associated phospholipid phosphatase</fullName>
    </submittedName>
</protein>
<feature type="transmembrane region" description="Helical" evidence="8">
    <location>
        <begin position="175"/>
        <end position="197"/>
    </location>
</feature>
<evidence type="ECO:0000256" key="3">
    <source>
        <dbReference type="ARBA" id="ARBA00022692"/>
    </source>
</evidence>
<keyword evidence="2" id="KW-1003">Cell membrane</keyword>
<dbReference type="Proteomes" id="UP000555564">
    <property type="component" value="Unassembled WGS sequence"/>
</dbReference>
<feature type="domain" description="Phosphatidic acid phosphatase type 2/haloperoxidase" evidence="9">
    <location>
        <begin position="109"/>
        <end position="218"/>
    </location>
</feature>
<dbReference type="EMBL" id="JACHIU010000001">
    <property type="protein sequence ID" value="MBB6474262.1"/>
    <property type="molecule type" value="Genomic_DNA"/>
</dbReference>
<keyword evidence="6 8" id="KW-0472">Membrane</keyword>
<keyword evidence="11" id="KW-1185">Reference proteome</keyword>
<evidence type="ECO:0000256" key="5">
    <source>
        <dbReference type="ARBA" id="ARBA00022989"/>
    </source>
</evidence>
<evidence type="ECO:0000259" key="9">
    <source>
        <dbReference type="SMART" id="SM00014"/>
    </source>
</evidence>
<proteinExistence type="predicted"/>
<organism evidence="10 11">
    <name type="scientific">Sphaerisporangium rubeum</name>
    <dbReference type="NCBI Taxonomy" id="321317"/>
    <lineage>
        <taxon>Bacteria</taxon>
        <taxon>Bacillati</taxon>
        <taxon>Actinomycetota</taxon>
        <taxon>Actinomycetes</taxon>
        <taxon>Streptosporangiales</taxon>
        <taxon>Streptosporangiaceae</taxon>
        <taxon>Sphaerisporangium</taxon>
    </lineage>
</organism>
<dbReference type="PANTHER" id="PTHR14969:SF62">
    <property type="entry name" value="DECAPRENYLPHOSPHORYL-5-PHOSPHORIBOSE PHOSPHATASE RV3807C-RELATED"/>
    <property type="match status" value="1"/>
</dbReference>
<dbReference type="GO" id="GO:0016787">
    <property type="term" value="F:hydrolase activity"/>
    <property type="evidence" value="ECO:0007669"/>
    <property type="project" value="UniProtKB-KW"/>
</dbReference>
<dbReference type="Gene3D" id="1.20.144.10">
    <property type="entry name" value="Phosphatidic acid phosphatase type 2/haloperoxidase"/>
    <property type="match status" value="1"/>
</dbReference>
<evidence type="ECO:0000256" key="8">
    <source>
        <dbReference type="SAM" id="Phobius"/>
    </source>
</evidence>
<evidence type="ECO:0000256" key="1">
    <source>
        <dbReference type="ARBA" id="ARBA00004651"/>
    </source>
</evidence>
<keyword evidence="5 8" id="KW-1133">Transmembrane helix</keyword>
<dbReference type="PANTHER" id="PTHR14969">
    <property type="entry name" value="SPHINGOSINE-1-PHOSPHATE PHOSPHOHYDROLASE"/>
    <property type="match status" value="1"/>
</dbReference>
<dbReference type="RefSeq" id="WP_184982625.1">
    <property type="nucleotide sequence ID" value="NZ_JACHIU010000001.1"/>
</dbReference>
<accession>A0A7X0IFH2</accession>
<dbReference type="InterPro" id="IPR000326">
    <property type="entry name" value="PAP2/HPO"/>
</dbReference>
<sequence length="227" mass="23369">MGKGTRREIQDIAGTGPAVAGPAAAGRSPLGGELADRVLAFRPSLRRRVKRRLNTLDERLFRQVAAAHLPGLEGVLPPLSRAADNSVLWMGIAAALASSGEARLRRGATRGLVAVSLVSPLVNLLGKQAFARSRPSIAGFPIARLGRVPTSHSFPSGHSASAAAFAAGVAMEAPAAVAVPVAAAAGAVCFSRVYIGVHYPGDVVAGASIGVAAALLTGRLWPRRRRR</sequence>